<evidence type="ECO:0000256" key="3">
    <source>
        <dbReference type="SAM" id="MobiDB-lite"/>
    </source>
</evidence>
<feature type="domain" description="RSE1/DDB1/CPSF1 second beta-propeller" evidence="6">
    <location>
        <begin position="647"/>
        <end position="978"/>
    </location>
</feature>
<evidence type="ECO:0000313" key="8">
    <source>
        <dbReference type="Proteomes" id="UP000186601"/>
    </source>
</evidence>
<reference evidence="7 8" key="1">
    <citation type="submission" date="2018-02" db="EMBL/GenBank/DDBJ databases">
        <title>Genome sequence of the basidiomycete white-rot fungus Phlebia centrifuga.</title>
        <authorList>
            <person name="Granchi Z."/>
            <person name="Peng M."/>
            <person name="de Vries R.P."/>
            <person name="Hilden K."/>
            <person name="Makela M.R."/>
            <person name="Grigoriev I."/>
            <person name="Riley R."/>
        </authorList>
    </citation>
    <scope>NUCLEOTIDE SEQUENCE [LARGE SCALE GENOMIC DNA]</scope>
    <source>
        <strain evidence="7 8">FBCC195</strain>
    </source>
</reference>
<accession>A0A2R6NPL3</accession>
<evidence type="ECO:0000259" key="6">
    <source>
        <dbReference type="Pfam" id="PF23726"/>
    </source>
</evidence>
<evidence type="ECO:0008006" key="9">
    <source>
        <dbReference type="Google" id="ProtNLM"/>
    </source>
</evidence>
<name>A0A2R6NPL3_9APHY</name>
<comment type="caution">
    <text evidence="7">The sequence shown here is derived from an EMBL/GenBank/DDBJ whole genome shotgun (WGS) entry which is preliminary data.</text>
</comment>
<dbReference type="InterPro" id="IPR050358">
    <property type="entry name" value="RSE1/DDB1/CFT1"/>
</dbReference>
<evidence type="ECO:0000256" key="2">
    <source>
        <dbReference type="ARBA" id="ARBA00023242"/>
    </source>
</evidence>
<evidence type="ECO:0000259" key="4">
    <source>
        <dbReference type="Pfam" id="PF03178"/>
    </source>
</evidence>
<proteinExistence type="predicted"/>
<dbReference type="InterPro" id="IPR015943">
    <property type="entry name" value="WD40/YVTN_repeat-like_dom_sf"/>
</dbReference>
<dbReference type="GO" id="GO:0003676">
    <property type="term" value="F:nucleic acid binding"/>
    <property type="evidence" value="ECO:0007669"/>
    <property type="project" value="InterPro"/>
</dbReference>
<dbReference type="InterPro" id="IPR004871">
    <property type="entry name" value="RSE1/DDB1/CPSF1_C"/>
</dbReference>
<keyword evidence="2" id="KW-0539">Nucleus</keyword>
<evidence type="ECO:0000256" key="1">
    <source>
        <dbReference type="ARBA" id="ARBA00004123"/>
    </source>
</evidence>
<dbReference type="Pfam" id="PF23726">
    <property type="entry name" value="Beta-prop_RSE1_2nd"/>
    <property type="match status" value="1"/>
</dbReference>
<dbReference type="InterPro" id="IPR058543">
    <property type="entry name" value="Beta-prop_RSE1/DDB1/CPSF1_2nd"/>
</dbReference>
<gene>
    <name evidence="7" type="ORF">PHLCEN_2v9854</name>
</gene>
<feature type="region of interest" description="Disordered" evidence="3">
    <location>
        <begin position="489"/>
        <end position="511"/>
    </location>
</feature>
<comment type="subcellular location">
    <subcellularLocation>
        <location evidence="1">Nucleus</location>
    </subcellularLocation>
</comment>
<dbReference type="Proteomes" id="UP000186601">
    <property type="component" value="Unassembled WGS sequence"/>
</dbReference>
<evidence type="ECO:0000259" key="5">
    <source>
        <dbReference type="Pfam" id="PF10433"/>
    </source>
</evidence>
<dbReference type="Pfam" id="PF03178">
    <property type="entry name" value="CPSF_A"/>
    <property type="match status" value="1"/>
</dbReference>
<feature type="domain" description="RSE1/DDB1/CPSF1 first beta-propeller" evidence="5">
    <location>
        <begin position="124"/>
        <end position="459"/>
    </location>
</feature>
<dbReference type="PANTHER" id="PTHR10644">
    <property type="entry name" value="DNA REPAIR/RNA PROCESSING CPSF FAMILY"/>
    <property type="match status" value="1"/>
</dbReference>
<feature type="region of interest" description="Disordered" evidence="3">
    <location>
        <begin position="61"/>
        <end position="89"/>
    </location>
</feature>
<dbReference type="AlphaFoldDB" id="A0A2R6NPL3"/>
<feature type="compositionally biased region" description="Basic and acidic residues" evidence="3">
    <location>
        <begin position="61"/>
        <end position="82"/>
    </location>
</feature>
<dbReference type="Pfam" id="PF10433">
    <property type="entry name" value="Beta-prop_RSE1_1st"/>
    <property type="match status" value="1"/>
</dbReference>
<organism evidence="7 8">
    <name type="scientific">Hermanssonia centrifuga</name>
    <dbReference type="NCBI Taxonomy" id="98765"/>
    <lineage>
        <taxon>Eukaryota</taxon>
        <taxon>Fungi</taxon>
        <taxon>Dikarya</taxon>
        <taxon>Basidiomycota</taxon>
        <taxon>Agaricomycotina</taxon>
        <taxon>Agaricomycetes</taxon>
        <taxon>Polyporales</taxon>
        <taxon>Meruliaceae</taxon>
        <taxon>Hermanssonia</taxon>
    </lineage>
</organism>
<dbReference type="GO" id="GO:0005634">
    <property type="term" value="C:nucleus"/>
    <property type="evidence" value="ECO:0007669"/>
    <property type="project" value="UniProtKB-SubCell"/>
</dbReference>
<dbReference type="STRING" id="98765.A0A2R6NPL3"/>
<protein>
    <recommendedName>
        <fullName evidence="9">Cleavage/polyadenylation specificity factor A subunit N-terminal domain-containing protein</fullName>
    </recommendedName>
</protein>
<sequence length="1235" mass="135185">MQAIRHEVLPPSGVEFAACLKLTPSTVSGSSGSQTVGRVLFNVVVARSSLLRVFEVREEPAPISTQKEDERERRASVRKGTEAVEGEVEMDASGEGFVNMGTVKSTGQNTAAHPPTVNRFYFVREHRLHGIVTGLERVRIVTSQEDKLDRLLISFKDAKIALLEWSDAVHDLATVSIHTYERAPQLMTLDSPLFKARLRVDPLSRCAALSLPKDSIAILPFFQSQAELDLMEDQKARDVPYSPSFILDLTVDVDERIRHVIDFVFLPGFNNPTIAVLFQQPQTWTGRLREYKDTVSMFIFTLDLITHNCPVITAVDGLPYDCFSIVPCSAELGGVIVVSTNSLIYVGQTSQRVVLPVNGWLPRVSDIAAPSASDEESRRDLQLEGSEVVLVDDRTMFLVIKEGTVYPIEISAHGRTVSKLSMGAPMARTTIPSIVRRIPEDHIFVGSAVGPSVLLKTARVEEEIHEDVDMAAAPAVVVDSSADQMDLDDDDDLYGDSKLDEEPGQGAANGVSAPVKTRTVVHLSFCDFLPAHGPISDITFSLTRNGDRPVAELVAATGSGMLGGFTLFQRDLPSRVKRNLRTIGGGRGMWSFPVRQAVRVNGSTYERPSNPHHGGNDTVILCTDANPSPGASRIASRLPNRDITVTLRFPGATVGAAPFFQGTAILHVMSNAIRVLEPDGMERQIIKDLDGNAPRPRIRHCSICDPFIMIIREDESLGLFIGESERGKIRRKDMSPMGEKTSKYIAGCFFTDTSGLFQAELNTTTATADKNVTSTLQDAMNAGTKTQWLILCRPQGVFEIWTLPKLTLIFSTSLIPSLENVLIDSGDAPALSLPSDPPRKTQELDIEQILIAPLGESSPKPYLLVFLRSGLFAIYEALPASAPSTPPPATRASTLAVKFVKVVSRAFDIQQSEDIEKSVLAEQKRISRQLIPFVTSPTPGRSFSGAFFTGDRPCWILATDKGGVKILPSGHSVVHAFSGCSLWETKGDFILYSEEGPSLIEWIPEIEFDGHLPTKSVPRPRTYSNITYDASTSLIVAASSIQARFASYDEEGNIIWQPDAPNVSLPHCDTSTLELISPDTWVTMDGHEFAKNEFVTSLECVTLETVSTESGVKDFLAVGTTINRGEDLAVRGAVYIFEIVEVVPDPATALKRWHRLKLLCRDDAKGPVTALCCMNNYLVSSMGQKIFVRAFDLDERLVGVAFLDVGVYVTSLRAVKNLLVIGDAIKGVWFVAFQV</sequence>
<feature type="domain" description="RSE1/DDB1/CPSF1 C-terminal" evidence="4">
    <location>
        <begin position="1071"/>
        <end position="1234"/>
    </location>
</feature>
<dbReference type="InterPro" id="IPR018846">
    <property type="entry name" value="Beta-prop_RSE1/DDB1/CPSF1_1st"/>
</dbReference>
<keyword evidence="8" id="KW-1185">Reference proteome</keyword>
<evidence type="ECO:0000313" key="7">
    <source>
        <dbReference type="EMBL" id="PSR74442.1"/>
    </source>
</evidence>
<dbReference type="EMBL" id="MLYV02000989">
    <property type="protein sequence ID" value="PSR74442.1"/>
    <property type="molecule type" value="Genomic_DNA"/>
</dbReference>
<dbReference type="OrthoDB" id="6109at2759"/>
<dbReference type="Gene3D" id="2.130.10.10">
    <property type="entry name" value="YVTN repeat-like/Quinoprotein amine dehydrogenase"/>
    <property type="match status" value="2"/>
</dbReference>